<feature type="compositionally biased region" description="Polar residues" evidence="1">
    <location>
        <begin position="2525"/>
        <end position="2535"/>
    </location>
</feature>
<evidence type="ECO:0000256" key="1">
    <source>
        <dbReference type="SAM" id="MobiDB-lite"/>
    </source>
</evidence>
<reference evidence="2 4" key="2">
    <citation type="journal article" date="2018" name="Plant J.">
        <title>The Physcomitrella patens chromosome-scale assembly reveals moss genome structure and evolution.</title>
        <authorList>
            <person name="Lang D."/>
            <person name="Ullrich K.K."/>
            <person name="Murat F."/>
            <person name="Fuchs J."/>
            <person name="Jenkins J."/>
            <person name="Haas F.B."/>
            <person name="Piednoel M."/>
            <person name="Gundlach H."/>
            <person name="Van Bel M."/>
            <person name="Meyberg R."/>
            <person name="Vives C."/>
            <person name="Morata J."/>
            <person name="Symeonidi A."/>
            <person name="Hiss M."/>
            <person name="Muchero W."/>
            <person name="Kamisugi Y."/>
            <person name="Saleh O."/>
            <person name="Blanc G."/>
            <person name="Decker E.L."/>
            <person name="van Gessel N."/>
            <person name="Grimwood J."/>
            <person name="Hayes R.D."/>
            <person name="Graham S.W."/>
            <person name="Gunter L.E."/>
            <person name="McDaniel S.F."/>
            <person name="Hoernstein S.N.W."/>
            <person name="Larsson A."/>
            <person name="Li F.W."/>
            <person name="Perroud P.F."/>
            <person name="Phillips J."/>
            <person name="Ranjan P."/>
            <person name="Rokshar D.S."/>
            <person name="Rothfels C.J."/>
            <person name="Schneider L."/>
            <person name="Shu S."/>
            <person name="Stevenson D.W."/>
            <person name="Thummler F."/>
            <person name="Tillich M."/>
            <person name="Villarreal Aguilar J.C."/>
            <person name="Widiez T."/>
            <person name="Wong G.K."/>
            <person name="Wymore A."/>
            <person name="Zhang Y."/>
            <person name="Zimmer A.D."/>
            <person name="Quatrano R.S."/>
            <person name="Mayer K.F.X."/>
            <person name="Goodstein D."/>
            <person name="Casacuberta J.M."/>
            <person name="Vandepoele K."/>
            <person name="Reski R."/>
            <person name="Cuming A.C."/>
            <person name="Tuskan G.A."/>
            <person name="Maumus F."/>
            <person name="Salse J."/>
            <person name="Schmutz J."/>
            <person name="Rensing S.A."/>
        </authorList>
    </citation>
    <scope>NUCLEOTIDE SEQUENCE [LARGE SCALE GENOMIC DNA]</scope>
    <source>
        <strain evidence="3 4">cv. Gransden 2004</strain>
    </source>
</reference>
<organism evidence="2">
    <name type="scientific">Physcomitrium patens</name>
    <name type="common">Spreading-leaved earth moss</name>
    <name type="synonym">Physcomitrella patens</name>
    <dbReference type="NCBI Taxonomy" id="3218"/>
    <lineage>
        <taxon>Eukaryota</taxon>
        <taxon>Viridiplantae</taxon>
        <taxon>Streptophyta</taxon>
        <taxon>Embryophyta</taxon>
        <taxon>Bryophyta</taxon>
        <taxon>Bryophytina</taxon>
        <taxon>Bryopsida</taxon>
        <taxon>Funariidae</taxon>
        <taxon>Funariales</taxon>
        <taxon>Funariaceae</taxon>
        <taxon>Physcomitrium</taxon>
    </lineage>
</organism>
<feature type="region of interest" description="Disordered" evidence="1">
    <location>
        <begin position="1788"/>
        <end position="1817"/>
    </location>
</feature>
<evidence type="ECO:0000313" key="2">
    <source>
        <dbReference type="EMBL" id="PNR57146.1"/>
    </source>
</evidence>
<feature type="region of interest" description="Disordered" evidence="1">
    <location>
        <begin position="2237"/>
        <end position="2289"/>
    </location>
</feature>
<protein>
    <submittedName>
        <fullName evidence="2 3">Uncharacterized protein</fullName>
    </submittedName>
</protein>
<evidence type="ECO:0000313" key="4">
    <source>
        <dbReference type="Proteomes" id="UP000006727"/>
    </source>
</evidence>
<dbReference type="OrthoDB" id="10514148at2759"/>
<dbReference type="Gramene" id="Pp3c3_8390V3.1">
    <property type="protein sequence ID" value="Pp3c3_8390V3.1"/>
    <property type="gene ID" value="Pp3c3_8390"/>
</dbReference>
<proteinExistence type="predicted"/>
<dbReference type="EnsemblPlants" id="Pp3c3_8390V3.1">
    <property type="protein sequence ID" value="Pp3c3_8390V3.1"/>
    <property type="gene ID" value="Pp3c3_8390"/>
</dbReference>
<feature type="region of interest" description="Disordered" evidence="1">
    <location>
        <begin position="455"/>
        <end position="482"/>
    </location>
</feature>
<feature type="compositionally biased region" description="Polar residues" evidence="1">
    <location>
        <begin position="991"/>
        <end position="1004"/>
    </location>
</feature>
<feature type="compositionally biased region" description="Low complexity" evidence="1">
    <location>
        <begin position="462"/>
        <end position="476"/>
    </location>
</feature>
<feature type="compositionally biased region" description="Basic and acidic residues" evidence="1">
    <location>
        <begin position="975"/>
        <end position="990"/>
    </location>
</feature>
<feature type="region of interest" description="Disordered" evidence="1">
    <location>
        <begin position="677"/>
        <end position="711"/>
    </location>
</feature>
<dbReference type="EMBL" id="ABEU02000003">
    <property type="protein sequence ID" value="PNR57146.1"/>
    <property type="molecule type" value="Genomic_DNA"/>
</dbReference>
<evidence type="ECO:0000313" key="3">
    <source>
        <dbReference type="EnsemblPlants" id="Pp3c3_8390V3.1"/>
    </source>
</evidence>
<dbReference type="RefSeq" id="XP_024370341.1">
    <property type="nucleotide sequence ID" value="XM_024514573.2"/>
</dbReference>
<gene>
    <name evidence="3" type="primary">LOC112279831</name>
    <name evidence="2" type="ORF">PHYPA_004139</name>
</gene>
<dbReference type="Proteomes" id="UP000006727">
    <property type="component" value="Chromosome 3"/>
</dbReference>
<dbReference type="KEGG" id="ppp:112279831"/>
<reference evidence="2 4" key="1">
    <citation type="journal article" date="2008" name="Science">
        <title>The Physcomitrella genome reveals evolutionary insights into the conquest of land by plants.</title>
        <authorList>
            <person name="Rensing S."/>
            <person name="Lang D."/>
            <person name="Zimmer A."/>
            <person name="Terry A."/>
            <person name="Salamov A."/>
            <person name="Shapiro H."/>
            <person name="Nishiyama T."/>
            <person name="Perroud P.-F."/>
            <person name="Lindquist E."/>
            <person name="Kamisugi Y."/>
            <person name="Tanahashi T."/>
            <person name="Sakakibara K."/>
            <person name="Fujita T."/>
            <person name="Oishi K."/>
            <person name="Shin-I T."/>
            <person name="Kuroki Y."/>
            <person name="Toyoda A."/>
            <person name="Suzuki Y."/>
            <person name="Hashimoto A."/>
            <person name="Yamaguchi K."/>
            <person name="Sugano A."/>
            <person name="Kohara Y."/>
            <person name="Fujiyama A."/>
            <person name="Anterola A."/>
            <person name="Aoki S."/>
            <person name="Ashton N."/>
            <person name="Barbazuk W.B."/>
            <person name="Barker E."/>
            <person name="Bennetzen J."/>
            <person name="Bezanilla M."/>
            <person name="Blankenship R."/>
            <person name="Cho S.H."/>
            <person name="Dutcher S."/>
            <person name="Estelle M."/>
            <person name="Fawcett J.A."/>
            <person name="Gundlach H."/>
            <person name="Hanada K."/>
            <person name="Heyl A."/>
            <person name="Hicks K.A."/>
            <person name="Hugh J."/>
            <person name="Lohr M."/>
            <person name="Mayer K."/>
            <person name="Melkozernov A."/>
            <person name="Murata T."/>
            <person name="Nelson D."/>
            <person name="Pils B."/>
            <person name="Prigge M."/>
            <person name="Reiss B."/>
            <person name="Renner T."/>
            <person name="Rombauts S."/>
            <person name="Rushton P."/>
            <person name="Sanderfoot A."/>
            <person name="Schween G."/>
            <person name="Shiu S.-H."/>
            <person name="Stueber K."/>
            <person name="Theodoulou F.L."/>
            <person name="Tu H."/>
            <person name="Van de Peer Y."/>
            <person name="Verrier P.J."/>
            <person name="Waters E."/>
            <person name="Wood A."/>
            <person name="Yang L."/>
            <person name="Cove D."/>
            <person name="Cuming A."/>
            <person name="Hasebe M."/>
            <person name="Lucas S."/>
            <person name="Mishler D.B."/>
            <person name="Reski R."/>
            <person name="Grigoriev I."/>
            <person name="Quatrano R.S."/>
            <person name="Boore J.L."/>
        </authorList>
    </citation>
    <scope>NUCLEOTIDE SEQUENCE [LARGE SCALE GENOMIC DNA]</scope>
    <source>
        <strain evidence="3 4">cv. Gransden 2004</strain>
    </source>
</reference>
<feature type="compositionally biased region" description="Basic and acidic residues" evidence="1">
    <location>
        <begin position="1798"/>
        <end position="1816"/>
    </location>
</feature>
<feature type="compositionally biased region" description="Low complexity" evidence="1">
    <location>
        <begin position="2274"/>
        <end position="2286"/>
    </location>
</feature>
<feature type="compositionally biased region" description="Basic and acidic residues" evidence="1">
    <location>
        <begin position="1005"/>
        <end position="1024"/>
    </location>
</feature>
<reference evidence="3" key="3">
    <citation type="submission" date="2020-12" db="UniProtKB">
        <authorList>
            <consortium name="EnsemblPlants"/>
        </authorList>
    </citation>
    <scope>IDENTIFICATION</scope>
</reference>
<keyword evidence="4" id="KW-1185">Reference proteome</keyword>
<dbReference type="GeneID" id="112279831"/>
<feature type="compositionally biased region" description="Basic and acidic residues" evidence="1">
    <location>
        <begin position="2237"/>
        <end position="2250"/>
    </location>
</feature>
<sequence length="2535" mass="278835">MPDNNGEGQGQGLAMLRLEARRYKREMQQIWKRRELHEQKKYIASPSCENSSRFHDDGWSSSNICSPSTATSGTLIFRNREDGAISRIGQLAIVDEGTQTDIPSTSGIRIETKKAQLDEVGVRSMLESRTDLSETRDISKLRICSRHCDELRSRITQEAACECLADTAVRVNADVVFTAKPKRVLVGGQMETSDFCFSRAHDLDGNGIVLNASTNAASPNGSLENIPKSIDPVQCSPTGLMSLVYPVPQRDNACSPIHNLHGCGASFRSLPTKNSSTTPTKNLSLQLGRLEPERAWSVPPPTLSSQISTPQPEASLEISGCKRVHNELTEEGGMAAKLATRIKQALCAINGKADSRSSNSTSSVSGQAIQSIKGCSFFHKDEFPEMKFSEEPDKICDGSGASNNKDLSVCNICLPDICEHSCRVPVSSQNLIKSTPPSDADIYFQNVIAALSNDRHAPHNRSGSSAAGKVSSAQAVRKTHRSAEATIRANVKSCGDHHATHQADVMNDSMKIDMRQSESSHVKEKQKLLSNVRKLQQVAETAKRLYTDLVDCAYDDLRSSTDCGNMVIRKNEGGSGDISKCPRLHSEVFASTESTSANGANSTSAGDNQGCGKCHVSLPQVFSKKNPRACTKDTAAYTSRGNSPCGFEQPPEEARADCLDEITIELSDDMATNIKVSQNDSKNRPGFNVEISTPNESPCQRVGPPDNRGENVVRQGTASWKESLKDATHRSDQVDTVEKDSSQTNWSHQLVKKAPNNCLLDPYCVGPRDSCHMPAYRKCSGACTVSCSETKRDSKECSLVPNYVGPRNHARNNCSKATRENGSRDQAAIVSINHPKKDSKLCLLNHCGVGSRNNCHMSACEKTCRSLNRPGGNSRLNRNNGTHLDDKDLSCLCPRCLVHHEKEMVNAKEKFENNCCVGKQGSNGKDEKSNLRTEIPGHVVIIEERKKKDSKKFCRGMSKLSQGRLNKISKGSPLTEDRDHRDLCTSHDVRSSSLKVEGNETTNGGHDETSRQNRPSNEKTDLNDPVKTVYKLFQDSSRTREGERTQFKFPATEIFAGEHAYVGNETKQSPVVHTTDNATATLRHKPQPDAIDRAAAAAGFAKEIESMIAVQLDKSSRRTIESNHLLSRQKLLEDQNDSYPQTKLDRVVLAAANAVNKCMPISLLLPIKQDELNQKPVPRKGPTPRATVISDANGASFYDQLDQQLELLASQRMKLLRQERIHLQSLFGRLQEHDPKAEFYMKERSSTAFKFLANDYDDLEEPKRSMWMRRSNDCSTTGDGSVGFQIPGSKRQRSITFPARKRGKKLLRLSVGKPESHSGRKKQDQHTILPASLNQASRYSNRGFDSRRSVKFEPFSSRFSGRRCLSLSEACDGKLSDTSGPNFDVSSINRLSSSSFGKWKPLSEQAQAKPTTKRRICNTWKIRSTPWVERMAKAKDTFPSLFRPMLLAHPRKEPQLKATVYRRSFPPPGLMFRSSVGSSNFRKHVAAGRAFPRVQHNPSIVRGKHPNPSFQYDINTGRKIVDSELEQGELTKAECNLVTTNLKSRASWIRSPSTLNSRGNIIRVKGWNADPLIRTDIPHKPTDIMRYNRNVGQVVQVRRGDAHEMHKTSPGTSGRSMNLRRVTFAGMEVHNSRNSKSCKDLSAQGDAALESIKAKKKAITSLPGKVRSAVGKRRNFSRTKSPSMRSSDKVHRYGNGGGQWAHHKGFWTEMFKSEFFKVSEVDSIQDIMTFGSISQTELPMLKVEIAHGTDPLGKLGIRAGTEGSSIMETSVLDGGDLTVFNCENIPRMANAPSSETNTEIRNEHDVKVKGRSEEIGKPQNPDLFKSLSFFNSHGLEGSAINEHISVAVKSDFLSDAGSDKDEQAESCYEFSSSIEDGLERHERDISSKDLPVSPFTLLGGVFSESIENVIPGCMIDHLQESTSVQQEMQSEVQCLALERITRQTFPDALGKENKGQLKKMELEQTLMNIVLHSILQDDLLQDQEVSASSMQPISLPINRTVVKRVDKEVEVFVQSHEMIRYPTPDAVLCINRTEHGAVPHVGVATEHDAVPHVGVATEHDAVPHVDVATEQEIISHIDKGTELEISLFFKDQGIQTADVEPLIQSILRPSPSAPHKYSTKLQTTQVHDEAIERQVPCSNVGAQTPEKNAAISTTSPNPSAATSMSMPVFCQHLGISILPTILPTVHVELPIHVTSSTNVPPPPVSTATCSFHAGVNPGIQATRANIQLYPEEIAAQDHHKVSKSSTRDEALPEQLGVVEEESEKESDWEDLKGSSPSTPSTPLSSPGHKTSLKKAMELYACNPNTQATVLARQDIQPSVPEVCQLLASNGLQPDQTFVGKLESPIQIATEMISKDLITKEPPQTSADVTRRFTSWAKLKKMEEAALVLIGAASMKTLPLISSSEYSCESSLEFHSLLSPGEMNTEEVGRSSTNSRFLDSMCISSTFKDLLEIEPQIHAWGSLGSGRASVGEIGNPIRFFGSLSEGEVEAGILPSSNELGEIHRHNYTSQQGSEPGELDAVADVSSPRQLATHSVV</sequence>
<feature type="region of interest" description="Disordered" evidence="1">
    <location>
        <begin position="722"/>
        <end position="741"/>
    </location>
</feature>
<feature type="region of interest" description="Disordered" evidence="1">
    <location>
        <begin position="2506"/>
        <end position="2535"/>
    </location>
</feature>
<accession>A0A2K1KTR6</accession>
<feature type="region of interest" description="Disordered" evidence="1">
    <location>
        <begin position="1670"/>
        <end position="1691"/>
    </location>
</feature>
<feature type="compositionally biased region" description="Acidic residues" evidence="1">
    <location>
        <begin position="2258"/>
        <end position="2268"/>
    </location>
</feature>
<feature type="region of interest" description="Disordered" evidence="1">
    <location>
        <begin position="964"/>
        <end position="1025"/>
    </location>
</feature>
<name>A0A2K1KTR6_PHYPA</name>
<dbReference type="PaxDb" id="3218-PP1S140_24V6.1"/>